<keyword evidence="1" id="KW-0472">Membrane</keyword>
<organism evidence="2 3">
    <name type="scientific">Stenotrophomonas maltophilia</name>
    <name type="common">Pseudomonas maltophilia</name>
    <name type="synonym">Xanthomonas maltophilia</name>
    <dbReference type="NCBI Taxonomy" id="40324"/>
    <lineage>
        <taxon>Bacteria</taxon>
        <taxon>Pseudomonadati</taxon>
        <taxon>Pseudomonadota</taxon>
        <taxon>Gammaproteobacteria</taxon>
        <taxon>Lysobacterales</taxon>
        <taxon>Lysobacteraceae</taxon>
        <taxon>Stenotrophomonas</taxon>
        <taxon>Stenotrophomonas maltophilia group</taxon>
    </lineage>
</organism>
<keyword evidence="1" id="KW-1133">Transmembrane helix</keyword>
<proteinExistence type="predicted"/>
<evidence type="ECO:0000313" key="3">
    <source>
        <dbReference type="Proteomes" id="UP000249614"/>
    </source>
</evidence>
<dbReference type="Proteomes" id="UP000249614">
    <property type="component" value="Unassembled WGS sequence"/>
</dbReference>
<evidence type="ECO:0000256" key="1">
    <source>
        <dbReference type="SAM" id="Phobius"/>
    </source>
</evidence>
<gene>
    <name evidence="2" type="ORF">A7X83_10725</name>
</gene>
<reference evidence="2 3" key="1">
    <citation type="submission" date="2016-05" db="EMBL/GenBank/DDBJ databases">
        <authorList>
            <person name="Lavstsen T."/>
            <person name="Jespersen J.S."/>
        </authorList>
    </citation>
    <scope>NUCLEOTIDE SEQUENCE [LARGE SCALE GENOMIC DNA]</scope>
    <source>
        <strain evidence="2 3">SM-5815</strain>
    </source>
</reference>
<keyword evidence="1" id="KW-0812">Transmembrane</keyword>
<dbReference type="EMBL" id="LXXM01000184">
    <property type="protein sequence ID" value="PZS90418.1"/>
    <property type="molecule type" value="Genomic_DNA"/>
</dbReference>
<comment type="caution">
    <text evidence="2">The sequence shown here is derived from an EMBL/GenBank/DDBJ whole genome shotgun (WGS) entry which is preliminary data.</text>
</comment>
<dbReference type="AlphaFoldDB" id="A0A2W6I3W8"/>
<feature type="transmembrane region" description="Helical" evidence="1">
    <location>
        <begin position="104"/>
        <end position="124"/>
    </location>
</feature>
<dbReference type="RefSeq" id="WP_111112841.1">
    <property type="nucleotide sequence ID" value="NZ_LXXM01000184.1"/>
</dbReference>
<protein>
    <recommendedName>
        <fullName evidence="4">Transmembrane protein</fullName>
    </recommendedName>
</protein>
<evidence type="ECO:0000313" key="2">
    <source>
        <dbReference type="EMBL" id="PZS90418.1"/>
    </source>
</evidence>
<accession>A0A2W6I3W8</accession>
<feature type="transmembrane region" description="Helical" evidence="1">
    <location>
        <begin position="29"/>
        <end position="45"/>
    </location>
</feature>
<sequence length="149" mass="16225">MRTGMKLGLSLAAVLSSLPLMIGTGNGYFILLLLIGLPAVILFWFDLGRELRAIPSPTRTERALGLAMGVPQVLFGLLCAGIGLLLVAWILYNLLIEHQSQFRIPSLPAFAVGPMMIVVGLGWARTAFRRAALEQDDPEQDDPEQDIPD</sequence>
<name>A0A2W6I3W8_STEMA</name>
<feature type="transmembrane region" description="Helical" evidence="1">
    <location>
        <begin position="66"/>
        <end position="92"/>
    </location>
</feature>
<evidence type="ECO:0008006" key="4">
    <source>
        <dbReference type="Google" id="ProtNLM"/>
    </source>
</evidence>